<evidence type="ECO:0000256" key="1">
    <source>
        <dbReference type="ARBA" id="ARBA00001966"/>
    </source>
</evidence>
<dbReference type="Proteomes" id="UP000603545">
    <property type="component" value="Unassembled WGS sequence"/>
</dbReference>
<dbReference type="InterPro" id="IPR023404">
    <property type="entry name" value="rSAM_horseshoe"/>
</dbReference>
<dbReference type="Gene3D" id="3.40.50.280">
    <property type="entry name" value="Cobalamin-binding domain"/>
    <property type="match status" value="1"/>
</dbReference>
<proteinExistence type="predicted"/>
<keyword evidence="4" id="KW-0408">Iron</keyword>
<name>A0A8J6TBM7_9BACT</name>
<dbReference type="PROSITE" id="PS51918">
    <property type="entry name" value="RADICAL_SAM"/>
    <property type="match status" value="1"/>
</dbReference>
<keyword evidence="3" id="KW-0479">Metal-binding</keyword>
<evidence type="ECO:0000313" key="8">
    <source>
        <dbReference type="EMBL" id="MBC8199213.1"/>
    </source>
</evidence>
<evidence type="ECO:0000256" key="3">
    <source>
        <dbReference type="ARBA" id="ARBA00022723"/>
    </source>
</evidence>
<feature type="domain" description="Radical SAM core" evidence="7">
    <location>
        <begin position="177"/>
        <end position="400"/>
    </location>
</feature>
<dbReference type="InterPro" id="IPR007197">
    <property type="entry name" value="rSAM"/>
</dbReference>
<dbReference type="InterPro" id="IPR051198">
    <property type="entry name" value="BchE-like"/>
</dbReference>
<dbReference type="SFLD" id="SFLDG01082">
    <property type="entry name" value="B12-binding_domain_containing"/>
    <property type="match status" value="1"/>
</dbReference>
<dbReference type="GO" id="GO:0046872">
    <property type="term" value="F:metal ion binding"/>
    <property type="evidence" value="ECO:0007669"/>
    <property type="project" value="UniProtKB-KW"/>
</dbReference>
<dbReference type="GO" id="GO:0051539">
    <property type="term" value="F:4 iron, 4 sulfur cluster binding"/>
    <property type="evidence" value="ECO:0007669"/>
    <property type="project" value="UniProtKB-KW"/>
</dbReference>
<dbReference type="EMBL" id="JACNLL010000040">
    <property type="protein sequence ID" value="MBC8199213.1"/>
    <property type="molecule type" value="Genomic_DNA"/>
</dbReference>
<dbReference type="GO" id="GO:0003824">
    <property type="term" value="F:catalytic activity"/>
    <property type="evidence" value="ECO:0007669"/>
    <property type="project" value="InterPro"/>
</dbReference>
<evidence type="ECO:0000259" key="6">
    <source>
        <dbReference type="PROSITE" id="PS51332"/>
    </source>
</evidence>
<dbReference type="PANTHER" id="PTHR43409">
    <property type="entry name" value="ANAEROBIC MAGNESIUM-PROTOPORPHYRIN IX MONOMETHYL ESTER CYCLASE-RELATED"/>
    <property type="match status" value="1"/>
</dbReference>
<dbReference type="InterPro" id="IPR036724">
    <property type="entry name" value="Cobalamin-bd_sf"/>
</dbReference>
<comment type="cofactor">
    <cofactor evidence="1">
        <name>[4Fe-4S] cluster</name>
        <dbReference type="ChEBI" id="CHEBI:49883"/>
    </cofactor>
</comment>
<sequence length="427" mass="48142">MNILLIEINPFASATTPISLGYIAAYLKSNGFGVKILAVGEDMSLSCSGFHELINSFKPALVGLTAYQRTMLYVKGFAGLIKSIDNNIKIIIGGPQATFMPSSSFAVLADIDYICRSSGEVTLLRIARAVDSGTPFSDLLGVSYKDSDGAVYDTPEIEAFTDLDQYSSPYLNDVFDYSCMREAIMLTSRGCPHHCIYCYTPQAFKHKITFHSVDRVIEEIKWISKKGVKRLWFADPNISFKPERLIELLDRILSENLKFEMWMQTRADLVTKELMKKMKQAGVKTIAFGLESASEQVLTKLGKHLAVEKVAQAIRMAQQQKIDVELFTIFGLPYESFDDAVKTLEFVKKNNVKIMGNTNSQQMQIYFGTHLAGHYKDYNIRPLNTDRPAYISIGSQYETEYIRTSELHEIQNMWRAHSLDGGKRIVS</sequence>
<dbReference type="AlphaFoldDB" id="A0A8J6TBM7"/>
<dbReference type="SFLD" id="SFLDS00029">
    <property type="entry name" value="Radical_SAM"/>
    <property type="match status" value="1"/>
</dbReference>
<comment type="caution">
    <text evidence="8">The sequence shown here is derived from an EMBL/GenBank/DDBJ whole genome shotgun (WGS) entry which is preliminary data.</text>
</comment>
<accession>A0A8J6TBM7</accession>
<dbReference type="SMART" id="SM00729">
    <property type="entry name" value="Elp3"/>
    <property type="match status" value="1"/>
</dbReference>
<dbReference type="InterPro" id="IPR034466">
    <property type="entry name" value="Methyltransferase_Class_B"/>
</dbReference>
<dbReference type="InterPro" id="IPR006158">
    <property type="entry name" value="Cobalamin-bd"/>
</dbReference>
<evidence type="ECO:0000256" key="2">
    <source>
        <dbReference type="ARBA" id="ARBA00022691"/>
    </source>
</evidence>
<dbReference type="InterPro" id="IPR058240">
    <property type="entry name" value="rSAM_sf"/>
</dbReference>
<protein>
    <submittedName>
        <fullName evidence="8">B12-binding domain-containing radical SAM protein</fullName>
    </submittedName>
</protein>
<gene>
    <name evidence="8" type="ORF">H8E80_04090</name>
</gene>
<dbReference type="Pfam" id="PF04055">
    <property type="entry name" value="Radical_SAM"/>
    <property type="match status" value="1"/>
</dbReference>
<dbReference type="CDD" id="cd01335">
    <property type="entry name" value="Radical_SAM"/>
    <property type="match status" value="1"/>
</dbReference>
<dbReference type="SUPFAM" id="SSF52242">
    <property type="entry name" value="Cobalamin (vitamin B12)-binding domain"/>
    <property type="match status" value="1"/>
</dbReference>
<reference evidence="8 9" key="1">
    <citation type="submission" date="2020-08" db="EMBL/GenBank/DDBJ databases">
        <title>Bridging the membrane lipid divide: bacteria of the FCB group superphylum have the potential to synthesize archaeal ether lipids.</title>
        <authorList>
            <person name="Villanueva L."/>
            <person name="Von Meijenfeldt F.A.B."/>
            <person name="Westbye A.B."/>
            <person name="Yadav S."/>
            <person name="Hopmans E.C."/>
            <person name="Dutilh B.E."/>
            <person name="Sinninghe Damste J.S."/>
        </authorList>
    </citation>
    <scope>NUCLEOTIDE SEQUENCE [LARGE SCALE GENOMIC DNA]</scope>
    <source>
        <strain evidence="8">NIOZ-UU82</strain>
    </source>
</reference>
<dbReference type="SUPFAM" id="SSF102114">
    <property type="entry name" value="Radical SAM enzymes"/>
    <property type="match status" value="1"/>
</dbReference>
<evidence type="ECO:0000256" key="5">
    <source>
        <dbReference type="ARBA" id="ARBA00023014"/>
    </source>
</evidence>
<dbReference type="Pfam" id="PF02310">
    <property type="entry name" value="B12-binding"/>
    <property type="match status" value="1"/>
</dbReference>
<keyword evidence="2" id="KW-0949">S-adenosyl-L-methionine</keyword>
<dbReference type="InterPro" id="IPR006638">
    <property type="entry name" value="Elp3/MiaA/NifB-like_rSAM"/>
</dbReference>
<organism evidence="8 9">
    <name type="scientific">Candidatus Desulfaltia bathyphila</name>
    <dbReference type="NCBI Taxonomy" id="2841697"/>
    <lineage>
        <taxon>Bacteria</taxon>
        <taxon>Pseudomonadati</taxon>
        <taxon>Thermodesulfobacteriota</taxon>
        <taxon>Desulfobacteria</taxon>
        <taxon>Desulfobacterales</taxon>
        <taxon>Desulfobacterales incertae sedis</taxon>
        <taxon>Candidatus Desulfaltia</taxon>
    </lineage>
</organism>
<dbReference type="Gene3D" id="3.80.30.20">
    <property type="entry name" value="tm_1862 like domain"/>
    <property type="match status" value="1"/>
</dbReference>
<dbReference type="PROSITE" id="PS51332">
    <property type="entry name" value="B12_BINDING"/>
    <property type="match status" value="1"/>
</dbReference>
<dbReference type="CDD" id="cd02068">
    <property type="entry name" value="radical_SAM_B12_BD"/>
    <property type="match status" value="1"/>
</dbReference>
<dbReference type="GO" id="GO:0031419">
    <property type="term" value="F:cobalamin binding"/>
    <property type="evidence" value="ECO:0007669"/>
    <property type="project" value="InterPro"/>
</dbReference>
<keyword evidence="5" id="KW-0411">Iron-sulfur</keyword>
<evidence type="ECO:0000256" key="4">
    <source>
        <dbReference type="ARBA" id="ARBA00023004"/>
    </source>
</evidence>
<evidence type="ECO:0000313" key="9">
    <source>
        <dbReference type="Proteomes" id="UP000603545"/>
    </source>
</evidence>
<evidence type="ECO:0000259" key="7">
    <source>
        <dbReference type="PROSITE" id="PS51918"/>
    </source>
</evidence>
<feature type="domain" description="B12-binding" evidence="6">
    <location>
        <begin position="1"/>
        <end position="137"/>
    </location>
</feature>
<dbReference type="SFLD" id="SFLDG01123">
    <property type="entry name" value="methyltransferase_(Class_B)"/>
    <property type="match status" value="1"/>
</dbReference>